<dbReference type="PIRSF" id="PIRSF000097">
    <property type="entry name" value="AKR"/>
    <property type="match status" value="1"/>
</dbReference>
<evidence type="ECO:0000313" key="6">
    <source>
        <dbReference type="Proteomes" id="UP000011523"/>
    </source>
</evidence>
<dbReference type="RefSeq" id="WP_006628608.1">
    <property type="nucleotide sequence ID" value="NZ_AOJD01000027.1"/>
</dbReference>
<dbReference type="GO" id="GO:0016616">
    <property type="term" value="F:oxidoreductase activity, acting on the CH-OH group of donors, NAD or NADP as acceptor"/>
    <property type="evidence" value="ECO:0007669"/>
    <property type="project" value="UniProtKB-ARBA"/>
</dbReference>
<proteinExistence type="inferred from homology"/>
<dbReference type="PROSITE" id="PS00798">
    <property type="entry name" value="ALDOKETO_REDUCTASE_1"/>
    <property type="match status" value="1"/>
</dbReference>
<protein>
    <submittedName>
        <fullName evidence="5">Aldo/keto reductase</fullName>
    </submittedName>
</protein>
<evidence type="ECO:0000256" key="3">
    <source>
        <dbReference type="ARBA" id="ARBA00023002"/>
    </source>
</evidence>
<keyword evidence="3" id="KW-0560">Oxidoreductase</keyword>
<dbReference type="Proteomes" id="UP000011523">
    <property type="component" value="Unassembled WGS sequence"/>
</dbReference>
<reference evidence="5 6" key="1">
    <citation type="journal article" date="2014" name="PLoS Genet.">
        <title>Phylogenetically driven sequencing of extremely halophilic archaea reveals strategies for static and dynamic osmo-response.</title>
        <authorList>
            <person name="Becker E.A."/>
            <person name="Seitzer P.M."/>
            <person name="Tritt A."/>
            <person name="Larsen D."/>
            <person name="Krusor M."/>
            <person name="Yao A.I."/>
            <person name="Wu D."/>
            <person name="Madern D."/>
            <person name="Eisen J.A."/>
            <person name="Darling A.E."/>
            <person name="Facciotti M.T."/>
        </authorList>
    </citation>
    <scope>NUCLEOTIDE SEQUENCE [LARGE SCALE GENOMIC DNA]</scope>
    <source>
        <strain evidence="5 6">DSM 14210</strain>
    </source>
</reference>
<dbReference type="PRINTS" id="PR00069">
    <property type="entry name" value="ALDKETRDTASE"/>
</dbReference>
<dbReference type="PANTHER" id="PTHR43827">
    <property type="entry name" value="2,5-DIKETO-D-GLUCONIC ACID REDUCTASE"/>
    <property type="match status" value="1"/>
</dbReference>
<dbReference type="SUPFAM" id="SSF51430">
    <property type="entry name" value="NAD(P)-linked oxidoreductase"/>
    <property type="match status" value="1"/>
</dbReference>
<dbReference type="OrthoDB" id="275427at2157"/>
<dbReference type="InterPro" id="IPR020471">
    <property type="entry name" value="AKR"/>
</dbReference>
<dbReference type="PATRIC" id="fig|1227485.3.peg.870"/>
<dbReference type="InterPro" id="IPR018170">
    <property type="entry name" value="Aldo/ket_reductase_CS"/>
</dbReference>
<keyword evidence="2" id="KW-0521">NADP</keyword>
<gene>
    <name evidence="5" type="ORF">C472_04578</name>
</gene>
<comment type="caution">
    <text evidence="5">The sequence shown here is derived from an EMBL/GenBank/DDBJ whole genome shotgun (WGS) entry which is preliminary data.</text>
</comment>
<evidence type="ECO:0000256" key="2">
    <source>
        <dbReference type="ARBA" id="ARBA00022857"/>
    </source>
</evidence>
<accession>M0DVM5</accession>
<dbReference type="EMBL" id="AOJD01000027">
    <property type="protein sequence ID" value="ELZ39560.1"/>
    <property type="molecule type" value="Genomic_DNA"/>
</dbReference>
<feature type="domain" description="NADP-dependent oxidoreductase" evidence="4">
    <location>
        <begin position="8"/>
        <end position="250"/>
    </location>
</feature>
<name>M0DVM5_9EURY</name>
<evidence type="ECO:0000313" key="5">
    <source>
        <dbReference type="EMBL" id="ELZ39560.1"/>
    </source>
</evidence>
<dbReference type="PANTHER" id="PTHR43827:SF3">
    <property type="entry name" value="NADP-DEPENDENT OXIDOREDUCTASE DOMAIN-CONTAINING PROTEIN"/>
    <property type="match status" value="1"/>
</dbReference>
<dbReference type="Pfam" id="PF00248">
    <property type="entry name" value="Aldo_ket_red"/>
    <property type="match status" value="1"/>
</dbReference>
<dbReference type="InterPro" id="IPR023210">
    <property type="entry name" value="NADP_OxRdtase_dom"/>
</dbReference>
<keyword evidence="6" id="KW-1185">Reference proteome</keyword>
<sequence length="265" mass="29031">MPPLDLSIGLGTSGLDDPETCTDTVAAALDAGYRHVDTAQMYDNETAVGRGIAESDVDRDDVVVATKVHPENLAPADVRETARESLDRLGLDRVDLLYVHWPIRTYDPAETLPAFDDLRDAGVTDHVGVSNFTPDLLREADEILDGPIAAHQVECHPRFQQRELRDLADEFDHRLVGYSPLGRGEILDDPEVAAIAERNDLSPAVLALAWALDRGIVPIPKARGDHVRENLRAAEVDLPETALDAVDALDSGERRIDPDDAAWNR</sequence>
<dbReference type="AlphaFoldDB" id="M0DVM5"/>
<comment type="similarity">
    <text evidence="1">Belongs to the aldo/keto reductase family.</text>
</comment>
<evidence type="ECO:0000256" key="1">
    <source>
        <dbReference type="ARBA" id="ARBA00007905"/>
    </source>
</evidence>
<evidence type="ECO:0000259" key="4">
    <source>
        <dbReference type="Pfam" id="PF00248"/>
    </source>
</evidence>
<organism evidence="5 6">
    <name type="scientific">Halorubrum tebenquichense DSM 14210</name>
    <dbReference type="NCBI Taxonomy" id="1227485"/>
    <lineage>
        <taxon>Archaea</taxon>
        <taxon>Methanobacteriati</taxon>
        <taxon>Methanobacteriota</taxon>
        <taxon>Stenosarchaea group</taxon>
        <taxon>Halobacteria</taxon>
        <taxon>Halobacteriales</taxon>
        <taxon>Haloferacaceae</taxon>
        <taxon>Halorubrum</taxon>
    </lineage>
</organism>
<dbReference type="Gene3D" id="3.20.20.100">
    <property type="entry name" value="NADP-dependent oxidoreductase domain"/>
    <property type="match status" value="1"/>
</dbReference>
<dbReference type="InterPro" id="IPR036812">
    <property type="entry name" value="NAD(P)_OxRdtase_dom_sf"/>
</dbReference>